<dbReference type="CAZy" id="GT2">
    <property type="family name" value="Glycosyltransferase Family 2"/>
</dbReference>
<accession>A1R824</accession>
<keyword evidence="3" id="KW-1185">Reference proteome</keyword>
<proteinExistence type="predicted"/>
<dbReference type="GO" id="GO:0006487">
    <property type="term" value="P:protein N-linked glycosylation"/>
    <property type="evidence" value="ECO:0007669"/>
    <property type="project" value="TreeGrafter"/>
</dbReference>
<dbReference type="GO" id="GO:0016740">
    <property type="term" value="F:transferase activity"/>
    <property type="evidence" value="ECO:0007669"/>
    <property type="project" value="UniProtKB-KW"/>
</dbReference>
<dbReference type="EMBL" id="CP000474">
    <property type="protein sequence ID" value="ABM07540.1"/>
    <property type="molecule type" value="Genomic_DNA"/>
</dbReference>
<evidence type="ECO:0000313" key="2">
    <source>
        <dbReference type="EMBL" id="ABM07540.1"/>
    </source>
</evidence>
<dbReference type="InterPro" id="IPR001173">
    <property type="entry name" value="Glyco_trans_2-like"/>
</dbReference>
<dbReference type="Pfam" id="PF00535">
    <property type="entry name" value="Glycos_transf_2"/>
    <property type="match status" value="1"/>
</dbReference>
<evidence type="ECO:0000259" key="1">
    <source>
        <dbReference type="Pfam" id="PF00535"/>
    </source>
</evidence>
<dbReference type="InterPro" id="IPR029044">
    <property type="entry name" value="Nucleotide-diphossugar_trans"/>
</dbReference>
<sequence>MQGTRDNSVAGYGWRSRIRRHELPRRVLTFDQAGQPDLSVVIPVYNGERILAATMARLSGYLTSGTSEIIIVENGSSDKTLEVALKHAVDTPNVTFQVLQSQKGMGNAYRRGIEASSGSRVLLTADDLPFGTDDLDEDKKLQTKPHVVIGSKAHKDSITERSLIRGITTFGFKTLRQVILGSKVGDSQGTLIVDGDWLRSMVDRFDDPGFLFSTQVVYAAEKQGFKIVEVPVTLAPDDEPGETTIRTADVVKMFKGLVAMRRRRSEFAVAPSAGTHAS</sequence>
<protein>
    <submittedName>
        <fullName evidence="2">Glycosyltransferase domain protein</fullName>
    </submittedName>
</protein>
<dbReference type="SUPFAM" id="SSF53448">
    <property type="entry name" value="Nucleotide-diphospho-sugar transferases"/>
    <property type="match status" value="1"/>
</dbReference>
<dbReference type="HOGENOM" id="CLU_033536_9_0_11"/>
<organism evidence="2 3">
    <name type="scientific">Paenarthrobacter aurescens (strain TC1)</name>
    <dbReference type="NCBI Taxonomy" id="290340"/>
    <lineage>
        <taxon>Bacteria</taxon>
        <taxon>Bacillati</taxon>
        <taxon>Actinomycetota</taxon>
        <taxon>Actinomycetes</taxon>
        <taxon>Micrococcales</taxon>
        <taxon>Micrococcaceae</taxon>
        <taxon>Paenarthrobacter</taxon>
    </lineage>
</organism>
<reference evidence="2 3" key="1">
    <citation type="journal article" date="2006" name="PLoS Genet.">
        <title>Secrets of soil survival revealed by the genome sequence of Arthrobacter aurescens TC1.</title>
        <authorList>
            <person name="Mongodin E.F."/>
            <person name="Shapir N."/>
            <person name="Daugherty S.C."/>
            <person name="DeBoy R.T."/>
            <person name="Emerson J.B."/>
            <person name="Shvartzbeyn A."/>
            <person name="Radune D."/>
            <person name="Vamathevan J."/>
            <person name="Riggs F."/>
            <person name="Grinberg V."/>
            <person name="Khouri H."/>
            <person name="Wackett L.P."/>
            <person name="Nelson K.E."/>
            <person name="Sadowsky M.J."/>
        </authorList>
    </citation>
    <scope>NUCLEOTIDE SEQUENCE [LARGE SCALE GENOMIC DNA]</scope>
    <source>
        <strain evidence="2 3">TC1</strain>
    </source>
</reference>
<dbReference type="SMR" id="A1R824"/>
<dbReference type="Proteomes" id="UP000000637">
    <property type="component" value="Chromosome"/>
</dbReference>
<dbReference type="eggNOG" id="COG1215">
    <property type="taxonomic scope" value="Bacteria"/>
</dbReference>
<gene>
    <name evidence="2" type="ordered locus">AAur_2670</name>
</gene>
<feature type="domain" description="Glycosyltransferase 2-like" evidence="1">
    <location>
        <begin position="39"/>
        <end position="146"/>
    </location>
</feature>
<dbReference type="PANTHER" id="PTHR10859:SF91">
    <property type="entry name" value="DOLICHYL-PHOSPHATE BETA-GLUCOSYLTRANSFERASE"/>
    <property type="match status" value="1"/>
</dbReference>
<dbReference type="KEGG" id="aau:AAur_2670"/>
<dbReference type="AlphaFoldDB" id="A1R824"/>
<dbReference type="PANTHER" id="PTHR10859">
    <property type="entry name" value="GLYCOSYL TRANSFERASE"/>
    <property type="match status" value="1"/>
</dbReference>
<dbReference type="STRING" id="290340.AAur_2670"/>
<dbReference type="OrthoDB" id="2369748at2"/>
<name>A1R824_PAEAT</name>
<dbReference type="Gene3D" id="3.90.550.10">
    <property type="entry name" value="Spore Coat Polysaccharide Biosynthesis Protein SpsA, Chain A"/>
    <property type="match status" value="1"/>
</dbReference>
<evidence type="ECO:0000313" key="3">
    <source>
        <dbReference type="Proteomes" id="UP000000637"/>
    </source>
</evidence>